<dbReference type="Proteomes" id="UP000294588">
    <property type="component" value="Unassembled WGS sequence"/>
</dbReference>
<name>A0AC61QJ20_9BACT</name>
<keyword evidence="1" id="KW-0067">ATP-binding</keyword>
<protein>
    <submittedName>
        <fullName evidence="1">ATP-binding cassette domain-containing protein</fullName>
    </submittedName>
</protein>
<keyword evidence="2" id="KW-1185">Reference proteome</keyword>
<comment type="caution">
    <text evidence="1">The sequence shown here is derived from an EMBL/GenBank/DDBJ whole genome shotgun (WGS) entry which is preliminary data.</text>
</comment>
<evidence type="ECO:0000313" key="1">
    <source>
        <dbReference type="EMBL" id="TDF72958.1"/>
    </source>
</evidence>
<dbReference type="EMBL" id="SMOG01000011">
    <property type="protein sequence ID" value="TDF72958.1"/>
    <property type="molecule type" value="Genomic_DNA"/>
</dbReference>
<proteinExistence type="predicted"/>
<accession>A0AC61QJ20</accession>
<organism evidence="1 2">
    <name type="scientific">Candidatus Syntrophosphaera thermopropionivorans</name>
    <dbReference type="NCBI Taxonomy" id="2593015"/>
    <lineage>
        <taxon>Bacteria</taxon>
        <taxon>Pseudomonadati</taxon>
        <taxon>Candidatus Cloacimonadota</taxon>
        <taxon>Candidatus Cloacimonadia</taxon>
        <taxon>Candidatus Cloacimonadales</taxon>
        <taxon>Candidatus Cloacimonadaceae</taxon>
        <taxon>Candidatus Syntrophosphaera</taxon>
    </lineage>
</organism>
<gene>
    <name evidence="1" type="ORF">E0946_04445</name>
</gene>
<reference evidence="1" key="1">
    <citation type="submission" date="2019-03" db="EMBL/GenBank/DDBJ databases">
        <title>Candidatus Syntrophosphaera thermopropionivorans: a novel player in syntrophic propionate oxidation during anaerobic digestion.</title>
        <authorList>
            <person name="Dyksma S."/>
        </authorList>
    </citation>
    <scope>NUCLEOTIDE SEQUENCE</scope>
    <source>
        <strain evidence="1">W5</strain>
    </source>
</reference>
<evidence type="ECO:0000313" key="2">
    <source>
        <dbReference type="Proteomes" id="UP000294588"/>
    </source>
</evidence>
<sequence length="317" mass="36077">MEIDQAIKLQSLYKNYRVKTSVSLFKPNFKDIAAIRGVSFIHDMKQNLGIFGKNGAGKTTLIKLLTGILPPTSGEIKVLGFIPYKLKKEFKKQIGLFQGGKGQLIWDIPAIQSLELSRYIYGYSKDEFLQRLADFSKALDIGDELNQPLRNMSLGQRCKMELMFSFLHLPRLVFLDEPTSGLDIITRSNLRSFINYCHQQYGICFVISSHNVKDITDCCKSCIILDKGHILYQGDTNYLLEKYQYDIISINVDSEDMAKEISSKFDGKLNGSQVILETSSSDTDEVITQLLSQYNIGAFKLKRKDTEDIFTEILKNE</sequence>
<keyword evidence="1" id="KW-0547">Nucleotide-binding</keyword>